<dbReference type="Gene3D" id="3.40.50.620">
    <property type="entry name" value="HUPs"/>
    <property type="match status" value="1"/>
</dbReference>
<dbReference type="GO" id="GO:0006529">
    <property type="term" value="P:asparagine biosynthetic process"/>
    <property type="evidence" value="ECO:0007669"/>
    <property type="project" value="UniProtKB-KW"/>
</dbReference>
<dbReference type="KEGG" id="rml:FF011L_00420"/>
<dbReference type="CDD" id="cd01991">
    <property type="entry name" value="Asn_synthase_B_C"/>
    <property type="match status" value="1"/>
</dbReference>
<evidence type="ECO:0000256" key="9">
    <source>
        <dbReference type="PIRSR" id="PIRSR001589-2"/>
    </source>
</evidence>
<evidence type="ECO:0000313" key="13">
    <source>
        <dbReference type="Proteomes" id="UP000320672"/>
    </source>
</evidence>
<dbReference type="CDD" id="cd00712">
    <property type="entry name" value="AsnB"/>
    <property type="match status" value="1"/>
</dbReference>
<dbReference type="GO" id="GO:0005524">
    <property type="term" value="F:ATP binding"/>
    <property type="evidence" value="ECO:0007669"/>
    <property type="project" value="UniProtKB-KW"/>
</dbReference>
<keyword evidence="8" id="KW-0028">Amino-acid biosynthesis</keyword>
<dbReference type="SUPFAM" id="SSF56235">
    <property type="entry name" value="N-terminal nucleophile aminohydrolases (Ntn hydrolases)"/>
    <property type="match status" value="1"/>
</dbReference>
<dbReference type="EC" id="6.3.5.4" evidence="3"/>
<dbReference type="InterPro" id="IPR017932">
    <property type="entry name" value="GATase_2_dom"/>
</dbReference>
<evidence type="ECO:0000256" key="1">
    <source>
        <dbReference type="ARBA" id="ARBA00005187"/>
    </source>
</evidence>
<evidence type="ECO:0000256" key="6">
    <source>
        <dbReference type="ARBA" id="ARBA00022962"/>
    </source>
</evidence>
<feature type="active site" description="For GATase activity" evidence="8">
    <location>
        <position position="2"/>
    </location>
</feature>
<dbReference type="AlphaFoldDB" id="A0A517M8V3"/>
<feature type="site" description="Important for beta-aspartyl-AMP intermediate formation" evidence="10">
    <location>
        <position position="372"/>
    </location>
</feature>
<evidence type="ECO:0000256" key="3">
    <source>
        <dbReference type="ARBA" id="ARBA00012737"/>
    </source>
</evidence>
<evidence type="ECO:0000256" key="8">
    <source>
        <dbReference type="PIRSR" id="PIRSR001589-1"/>
    </source>
</evidence>
<dbReference type="Pfam" id="PF13537">
    <property type="entry name" value="GATase_7"/>
    <property type="match status" value="1"/>
</dbReference>
<evidence type="ECO:0000256" key="4">
    <source>
        <dbReference type="ARBA" id="ARBA00022741"/>
    </source>
</evidence>
<dbReference type="InterPro" id="IPR051786">
    <property type="entry name" value="ASN_synthetase/amidase"/>
</dbReference>
<feature type="binding site" evidence="9">
    <location>
        <position position="298"/>
    </location>
    <ligand>
        <name>ATP</name>
        <dbReference type="ChEBI" id="CHEBI:30616"/>
    </ligand>
</feature>
<keyword evidence="8" id="KW-0061">Asparagine biosynthesis</keyword>
<dbReference type="PROSITE" id="PS51278">
    <property type="entry name" value="GATASE_TYPE_2"/>
    <property type="match status" value="1"/>
</dbReference>
<sequence>MCGITGAIWNRPDGAITPAQIQGMADAIRHRGPDDEGFYNAPFHRDAAGDVPGVGLGFRRLSIIDLEGARQPLCNEDQSMWMVFNGEIYNYPTLRRRLEGAGHQFRTDGDGENILHLYEDVGLDCFSHLNGMFAIAIWDANRRRLVLGRDRLGQKPLYYTIQDGRLLFASELKSFATIPGVLETIDPAAIDEFLTYQYIPHPNTIWKGVFKLPPGHWAIYQDGQLTVKRYWDIAFDQEEKISEPEAIEQLRELLTDSVRLRLQADVPVGAFLSGGIDSSLMVALAQKQRTDPIRTFSIGFPNKDFDETAYAQQVADYVHTKHTRFEVQPDGVSIIDKLVWHYDEPFGDSSAIPTWYLSELTRGEVTVALSGDGGDELFGGYERYRALWLSRKLQQVFPVHKLPGLGLIQKLPDSSRRRSIVRRGKRFLEALGQPAPRRYLNWLQIFPESMRAEMYADGFVSQLPGEDPFEFLHDAWKRSDGRDLVTQASMADLQTYLPCDLMTKVDIASMAHGLEVRQPMLDYRVVELAARLPVAMKFRGRRGKLLLRSTFEKEIPASIWTRPKMGFGVPISDWFRNELKPMVHDLLLDPNAKLNQYMRPEAIASMVQLHVSGQQNHSYRLWNLLVLEKWLRRWTGGSQPVQ</sequence>
<evidence type="ECO:0000313" key="12">
    <source>
        <dbReference type="EMBL" id="QDS91313.1"/>
    </source>
</evidence>
<dbReference type="Gene3D" id="3.60.20.10">
    <property type="entry name" value="Glutamine Phosphoribosylpyrophosphate, subunit 1, domain 1"/>
    <property type="match status" value="1"/>
</dbReference>
<evidence type="ECO:0000256" key="10">
    <source>
        <dbReference type="PIRSR" id="PIRSR001589-3"/>
    </source>
</evidence>
<dbReference type="GO" id="GO:0005829">
    <property type="term" value="C:cytosol"/>
    <property type="evidence" value="ECO:0007669"/>
    <property type="project" value="TreeGrafter"/>
</dbReference>
<dbReference type="InterPro" id="IPR033738">
    <property type="entry name" value="AsnB_N"/>
</dbReference>
<feature type="binding site" evidence="9">
    <location>
        <position position="110"/>
    </location>
    <ligand>
        <name>L-glutamine</name>
        <dbReference type="ChEBI" id="CHEBI:58359"/>
    </ligand>
</feature>
<feature type="domain" description="Glutamine amidotransferase type-2" evidence="11">
    <location>
        <begin position="2"/>
        <end position="223"/>
    </location>
</feature>
<evidence type="ECO:0000256" key="2">
    <source>
        <dbReference type="ARBA" id="ARBA00005752"/>
    </source>
</evidence>
<dbReference type="OrthoDB" id="9763290at2"/>
<dbReference type="Proteomes" id="UP000320672">
    <property type="component" value="Chromosome"/>
</dbReference>
<keyword evidence="5 9" id="KW-0067">ATP-binding</keyword>
<comment type="pathway">
    <text evidence="1">Amino-acid biosynthesis; L-asparagine biosynthesis; L-asparagine from L-aspartate (L-Gln route): step 1/1.</text>
</comment>
<keyword evidence="6 8" id="KW-0315">Glutamine amidotransferase</keyword>
<comment type="catalytic activity">
    <reaction evidence="7">
        <text>L-aspartate + L-glutamine + ATP + H2O = L-asparagine + L-glutamate + AMP + diphosphate + H(+)</text>
        <dbReference type="Rhea" id="RHEA:12228"/>
        <dbReference type="ChEBI" id="CHEBI:15377"/>
        <dbReference type="ChEBI" id="CHEBI:15378"/>
        <dbReference type="ChEBI" id="CHEBI:29985"/>
        <dbReference type="ChEBI" id="CHEBI:29991"/>
        <dbReference type="ChEBI" id="CHEBI:30616"/>
        <dbReference type="ChEBI" id="CHEBI:33019"/>
        <dbReference type="ChEBI" id="CHEBI:58048"/>
        <dbReference type="ChEBI" id="CHEBI:58359"/>
        <dbReference type="ChEBI" id="CHEBI:456215"/>
        <dbReference type="EC" id="6.3.5.4"/>
    </reaction>
</comment>
<dbReference type="PANTHER" id="PTHR43284:SF1">
    <property type="entry name" value="ASPARAGINE SYNTHETASE"/>
    <property type="match status" value="1"/>
</dbReference>
<dbReference type="InterPro" id="IPR001962">
    <property type="entry name" value="Asn_synthase"/>
</dbReference>
<comment type="similarity">
    <text evidence="2">Belongs to the asparagine synthetase family.</text>
</comment>
<dbReference type="InterPro" id="IPR029055">
    <property type="entry name" value="Ntn_hydrolases_N"/>
</dbReference>
<keyword evidence="12" id="KW-0436">Ligase</keyword>
<dbReference type="InterPro" id="IPR014729">
    <property type="entry name" value="Rossmann-like_a/b/a_fold"/>
</dbReference>
<evidence type="ECO:0000259" key="11">
    <source>
        <dbReference type="PROSITE" id="PS51278"/>
    </source>
</evidence>
<reference evidence="12 13" key="1">
    <citation type="submission" date="2019-02" db="EMBL/GenBank/DDBJ databases">
        <title>Deep-cultivation of Planctomycetes and their phenomic and genomic characterization uncovers novel biology.</title>
        <authorList>
            <person name="Wiegand S."/>
            <person name="Jogler M."/>
            <person name="Boedeker C."/>
            <person name="Pinto D."/>
            <person name="Vollmers J."/>
            <person name="Rivas-Marin E."/>
            <person name="Kohn T."/>
            <person name="Peeters S.H."/>
            <person name="Heuer A."/>
            <person name="Rast P."/>
            <person name="Oberbeckmann S."/>
            <person name="Bunk B."/>
            <person name="Jeske O."/>
            <person name="Meyerdierks A."/>
            <person name="Storesund J.E."/>
            <person name="Kallscheuer N."/>
            <person name="Luecker S."/>
            <person name="Lage O.M."/>
            <person name="Pohl T."/>
            <person name="Merkel B.J."/>
            <person name="Hornburger P."/>
            <person name="Mueller R.-W."/>
            <person name="Bruemmer F."/>
            <person name="Labrenz M."/>
            <person name="Spormann A.M."/>
            <person name="Op den Camp H."/>
            <person name="Overmann J."/>
            <person name="Amann R."/>
            <person name="Jetten M.S.M."/>
            <person name="Mascher T."/>
            <person name="Medema M.H."/>
            <person name="Devos D.P."/>
            <person name="Kaster A.-K."/>
            <person name="Ovreas L."/>
            <person name="Rohde M."/>
            <person name="Galperin M.Y."/>
            <person name="Jogler C."/>
        </authorList>
    </citation>
    <scope>NUCLEOTIDE SEQUENCE [LARGE SCALE GENOMIC DNA]</scope>
    <source>
        <strain evidence="12 13">FF011L</strain>
    </source>
</reference>
<dbReference type="PANTHER" id="PTHR43284">
    <property type="entry name" value="ASPARAGINE SYNTHETASE (GLUTAMINE-HYDROLYZING)"/>
    <property type="match status" value="1"/>
</dbReference>
<accession>A0A517M8V3</accession>
<name>A0A517M8V3_9BACT</name>
<dbReference type="PIRSF" id="PIRSF001589">
    <property type="entry name" value="Asn_synthetase_glu-h"/>
    <property type="match status" value="1"/>
</dbReference>
<proteinExistence type="inferred from homology"/>
<keyword evidence="4 9" id="KW-0547">Nucleotide-binding</keyword>
<dbReference type="RefSeq" id="WP_145349399.1">
    <property type="nucleotide sequence ID" value="NZ_CP036262.1"/>
</dbReference>
<evidence type="ECO:0000256" key="7">
    <source>
        <dbReference type="ARBA" id="ARBA00048741"/>
    </source>
</evidence>
<dbReference type="NCBIfam" id="TIGR01536">
    <property type="entry name" value="asn_synth_AEB"/>
    <property type="match status" value="1"/>
</dbReference>
<evidence type="ECO:0000256" key="5">
    <source>
        <dbReference type="ARBA" id="ARBA00022840"/>
    </source>
</evidence>
<keyword evidence="13" id="KW-1185">Reference proteome</keyword>
<dbReference type="InterPro" id="IPR006426">
    <property type="entry name" value="Asn_synth_AEB"/>
</dbReference>
<dbReference type="SUPFAM" id="SSF52402">
    <property type="entry name" value="Adenine nucleotide alpha hydrolases-like"/>
    <property type="match status" value="1"/>
</dbReference>
<protein>
    <recommendedName>
        <fullName evidence="3">asparagine synthase (glutamine-hydrolyzing)</fullName>
        <ecNumber evidence="3">6.3.5.4</ecNumber>
    </recommendedName>
</protein>
<feature type="binding site" evidence="9">
    <location>
        <begin position="370"/>
        <end position="371"/>
    </location>
    <ligand>
        <name>ATP</name>
        <dbReference type="ChEBI" id="CHEBI:30616"/>
    </ligand>
</feature>
<organism evidence="12 13">
    <name type="scientific">Roseimaritima multifibrata</name>
    <dbReference type="NCBI Taxonomy" id="1930274"/>
    <lineage>
        <taxon>Bacteria</taxon>
        <taxon>Pseudomonadati</taxon>
        <taxon>Planctomycetota</taxon>
        <taxon>Planctomycetia</taxon>
        <taxon>Pirellulales</taxon>
        <taxon>Pirellulaceae</taxon>
        <taxon>Roseimaritima</taxon>
    </lineage>
</organism>
<dbReference type="GO" id="GO:0004066">
    <property type="term" value="F:asparagine synthase (glutamine-hydrolyzing) activity"/>
    <property type="evidence" value="ECO:0007669"/>
    <property type="project" value="UniProtKB-EC"/>
</dbReference>
<dbReference type="EMBL" id="CP036262">
    <property type="protein sequence ID" value="QDS91313.1"/>
    <property type="molecule type" value="Genomic_DNA"/>
</dbReference>
<gene>
    <name evidence="12" type="primary">asnB_1</name>
    <name evidence="12" type="ORF">FF011L_00420</name>
</gene>
<dbReference type="Pfam" id="PF00733">
    <property type="entry name" value="Asn_synthase"/>
    <property type="match status" value="1"/>
</dbReference>